<keyword evidence="5" id="KW-0802">TPR repeat</keyword>
<evidence type="ECO:0000256" key="4">
    <source>
        <dbReference type="ARBA" id="ARBA00022737"/>
    </source>
</evidence>
<dbReference type="InterPro" id="IPR051939">
    <property type="entry name" value="Glycosyltr_41/O-GlcNAc_trsf"/>
</dbReference>
<dbReference type="Gene3D" id="3.40.50.2000">
    <property type="entry name" value="Glycogen Phosphorylase B"/>
    <property type="match status" value="1"/>
</dbReference>
<evidence type="ECO:0000256" key="5">
    <source>
        <dbReference type="ARBA" id="ARBA00022803"/>
    </source>
</evidence>
<dbReference type="AlphaFoldDB" id="A0A1E7EM11"/>
<keyword evidence="2" id="KW-0328">Glycosyltransferase</keyword>
<dbReference type="PANTHER" id="PTHR44835">
    <property type="entry name" value="UDP-N-ACETYLGLUCOSAMINE--PEPTIDE N-ACETYLGLUCOSAMINYLTRANSFERASE SPINDLY-RELATED"/>
    <property type="match status" value="1"/>
</dbReference>
<evidence type="ECO:0000256" key="1">
    <source>
        <dbReference type="ARBA" id="ARBA00004922"/>
    </source>
</evidence>
<keyword evidence="3" id="KW-0808">Transferase</keyword>
<gene>
    <name evidence="7" type="ORF">FRACYDRAFT_198972</name>
</gene>
<evidence type="ECO:0000313" key="8">
    <source>
        <dbReference type="Proteomes" id="UP000095751"/>
    </source>
</evidence>
<comment type="pathway">
    <text evidence="1">Protein modification; protein glycosylation.</text>
</comment>
<evidence type="ECO:0000313" key="7">
    <source>
        <dbReference type="EMBL" id="OEU06958.1"/>
    </source>
</evidence>
<dbReference type="PANTHER" id="PTHR44835:SF1">
    <property type="entry name" value="PROTEIN O-GLCNAC TRANSFERASE"/>
    <property type="match status" value="1"/>
</dbReference>
<dbReference type="KEGG" id="fcy:FRACYDRAFT_198972"/>
<reference evidence="7 8" key="1">
    <citation type="submission" date="2016-09" db="EMBL/GenBank/DDBJ databases">
        <title>Extensive genetic diversity and differential bi-allelic expression allows diatom success in the polar Southern Ocean.</title>
        <authorList>
            <consortium name="DOE Joint Genome Institute"/>
            <person name="Mock T."/>
            <person name="Otillar R.P."/>
            <person name="Strauss J."/>
            <person name="Dupont C."/>
            <person name="Frickenhaus S."/>
            <person name="Maumus F."/>
            <person name="Mcmullan M."/>
            <person name="Sanges R."/>
            <person name="Schmutz J."/>
            <person name="Toseland A."/>
            <person name="Valas R."/>
            <person name="Veluchamy A."/>
            <person name="Ward B.J."/>
            <person name="Allen A."/>
            <person name="Barry K."/>
            <person name="Falciatore A."/>
            <person name="Ferrante M."/>
            <person name="Fortunato A.E."/>
            <person name="Gloeckner G."/>
            <person name="Gruber A."/>
            <person name="Hipkin R."/>
            <person name="Janech M."/>
            <person name="Kroth P."/>
            <person name="Leese F."/>
            <person name="Lindquist E."/>
            <person name="Lyon B.R."/>
            <person name="Martin J."/>
            <person name="Mayer C."/>
            <person name="Parker M."/>
            <person name="Quesneville H."/>
            <person name="Raymond J."/>
            <person name="Uhlig C."/>
            <person name="Valentin K.U."/>
            <person name="Worden A.Z."/>
            <person name="Armbrust E.V."/>
            <person name="Bowler C."/>
            <person name="Green B."/>
            <person name="Moulton V."/>
            <person name="Van Oosterhout C."/>
            <person name="Grigoriev I."/>
        </authorList>
    </citation>
    <scope>NUCLEOTIDE SEQUENCE [LARGE SCALE GENOMIC DNA]</scope>
    <source>
        <strain evidence="7 8">CCMP1102</strain>
    </source>
</reference>
<keyword evidence="4" id="KW-0677">Repeat</keyword>
<dbReference type="Gene3D" id="3.40.50.11380">
    <property type="match status" value="1"/>
</dbReference>
<dbReference type="EMBL" id="KV784394">
    <property type="protein sequence ID" value="OEU06958.1"/>
    <property type="molecule type" value="Genomic_DNA"/>
</dbReference>
<feature type="domain" description="O-GlcNAc transferase C-terminal" evidence="6">
    <location>
        <begin position="289"/>
        <end position="470"/>
    </location>
</feature>
<accession>A0A1E7EM11</accession>
<evidence type="ECO:0000256" key="2">
    <source>
        <dbReference type="ARBA" id="ARBA00022676"/>
    </source>
</evidence>
<organism evidence="7 8">
    <name type="scientific">Fragilariopsis cylindrus CCMP1102</name>
    <dbReference type="NCBI Taxonomy" id="635003"/>
    <lineage>
        <taxon>Eukaryota</taxon>
        <taxon>Sar</taxon>
        <taxon>Stramenopiles</taxon>
        <taxon>Ochrophyta</taxon>
        <taxon>Bacillariophyta</taxon>
        <taxon>Bacillariophyceae</taxon>
        <taxon>Bacillariophycidae</taxon>
        <taxon>Bacillariales</taxon>
        <taxon>Bacillariaceae</taxon>
        <taxon>Fragilariopsis</taxon>
    </lineage>
</organism>
<dbReference type="Proteomes" id="UP000095751">
    <property type="component" value="Unassembled WGS sequence"/>
</dbReference>
<dbReference type="GO" id="GO:0016757">
    <property type="term" value="F:glycosyltransferase activity"/>
    <property type="evidence" value="ECO:0007669"/>
    <property type="project" value="UniProtKB-KW"/>
</dbReference>
<dbReference type="InterPro" id="IPR029489">
    <property type="entry name" value="OGT/SEC/SPY_C"/>
</dbReference>
<keyword evidence="8" id="KW-1185">Reference proteome</keyword>
<sequence length="503" mass="57488">MLTLFPLSFYYKADVAKITSNAYTITSYIWPELNYIAPHVLQYEQEKQIRNIEKDEIYQKCITTSTNGGQQRKIRLGVISATISEGHSVSEDFGGILSGLDRTKFDVTYINVHEGSYSDPSTSAKFLTMNKEDSLHHYFKNPMEQNSGSTFIKRIATDILQDHAPFDMILYLDLTMSTFIRRLGMMRLAPIQINTHGHPVTSGHPSSVIQYFISWAEAELPIEESQKHYTEQLQLIPNGKIHQYYTPRVLVEVTEEKNGRRFDHLTRNDFHELPTYIKSSNEIDTYSNNINLYVCMQKPFKVFPEFDELVCGILKKDPKGHVILHKPESKSGGYNHHELTFVQRMISAGCDMERIHFISAQPPHKLLKLYSTANVVLDSYPAGGCTTTREALELGKAVVTWPARLLGGRWTLGLYTIIGITEKIKSKLIASNVNEYITMAVNIGTNHTLRHEIEVEIKSKTESNLFYRKEAIAEWEKILLKVSPVKQCNNDNIDNNDDVKDEL</sequence>
<evidence type="ECO:0000259" key="6">
    <source>
        <dbReference type="Pfam" id="PF13844"/>
    </source>
</evidence>
<dbReference type="SUPFAM" id="SSF53756">
    <property type="entry name" value="UDP-Glycosyltransferase/glycogen phosphorylase"/>
    <property type="match status" value="1"/>
</dbReference>
<protein>
    <recommendedName>
        <fullName evidence="6">O-GlcNAc transferase C-terminal domain-containing protein</fullName>
    </recommendedName>
</protein>
<name>A0A1E7EM11_9STRA</name>
<evidence type="ECO:0000256" key="3">
    <source>
        <dbReference type="ARBA" id="ARBA00022679"/>
    </source>
</evidence>
<proteinExistence type="predicted"/>
<dbReference type="InParanoid" id="A0A1E7EM11"/>
<dbReference type="OrthoDB" id="9991317at2759"/>
<dbReference type="Pfam" id="PF13844">
    <property type="entry name" value="Glyco_transf_41"/>
    <property type="match status" value="1"/>
</dbReference>